<dbReference type="AlphaFoldDB" id="A0A7C6EAL4"/>
<accession>A0A7C6EAL4</accession>
<evidence type="ECO:0000313" key="1">
    <source>
        <dbReference type="EMBL" id="HHS52294.1"/>
    </source>
</evidence>
<dbReference type="SUPFAM" id="SSF46785">
    <property type="entry name" value="Winged helix' DNA-binding domain"/>
    <property type="match status" value="1"/>
</dbReference>
<dbReference type="EMBL" id="DTLI01000138">
    <property type="protein sequence ID" value="HHS52294.1"/>
    <property type="molecule type" value="Genomic_DNA"/>
</dbReference>
<dbReference type="Gene3D" id="1.10.10.10">
    <property type="entry name" value="Winged helix-like DNA-binding domain superfamily/Winged helix DNA-binding domain"/>
    <property type="match status" value="1"/>
</dbReference>
<proteinExistence type="predicted"/>
<gene>
    <name evidence="1" type="ORF">ENW73_05445</name>
</gene>
<reference evidence="1" key="1">
    <citation type="journal article" date="2020" name="mSystems">
        <title>Genome- and Community-Level Interaction Insights into Carbon Utilization and Element Cycling Functions of Hydrothermarchaeota in Hydrothermal Sediment.</title>
        <authorList>
            <person name="Zhou Z."/>
            <person name="Liu Y."/>
            <person name="Xu W."/>
            <person name="Pan J."/>
            <person name="Luo Z.H."/>
            <person name="Li M."/>
        </authorList>
    </citation>
    <scope>NUCLEOTIDE SEQUENCE [LARGE SCALE GENOMIC DNA]</scope>
    <source>
        <strain evidence="1">SpSt-876</strain>
    </source>
</reference>
<comment type="caution">
    <text evidence="1">The sequence shown here is derived from an EMBL/GenBank/DDBJ whole genome shotgun (WGS) entry which is preliminary data.</text>
</comment>
<sequence>MQIDQIDLKIIRALENGNRPFLTTVASQWQIKKEEVEARVKKFEAERLIKGYKMIISIPSFLGGDWTLGCLLGIASNPTKVVSVLAQKLNFIIEVFHNLPVPEGIGPNLNILFYTQDFPTSSQIIKETEEFDYVEVYKLQEYAIPVPTILSSAEQELIRKIYNNPTVQVPELLDNQTLEWIEEKINQLLSPPNGIARLLPELDWQVCENFAHIHFLIEKGTLSNLSSNEIPESYRSLLKTMVWTSQPFQNRFYQVETDIWGVNDFSTKVKMLKGAGVKVKGFILAETNQIINDWISKHLPSL</sequence>
<protein>
    <recommendedName>
        <fullName evidence="2">Lrp/AsnC family transcriptional regulator</fullName>
    </recommendedName>
</protein>
<dbReference type="InterPro" id="IPR036388">
    <property type="entry name" value="WH-like_DNA-bd_sf"/>
</dbReference>
<name>A0A7C6EAL4_UNCW3</name>
<organism evidence="1">
    <name type="scientific">candidate division WOR-3 bacterium</name>
    <dbReference type="NCBI Taxonomy" id="2052148"/>
    <lineage>
        <taxon>Bacteria</taxon>
        <taxon>Bacteria division WOR-3</taxon>
    </lineage>
</organism>
<dbReference type="InterPro" id="IPR036390">
    <property type="entry name" value="WH_DNA-bd_sf"/>
</dbReference>
<evidence type="ECO:0008006" key="2">
    <source>
        <dbReference type="Google" id="ProtNLM"/>
    </source>
</evidence>